<dbReference type="InterPro" id="IPR050313">
    <property type="entry name" value="Carb_Metab_HTH_regulators"/>
</dbReference>
<keyword evidence="9" id="KW-1185">Reference proteome</keyword>
<dbReference type="SUPFAM" id="SSF100950">
    <property type="entry name" value="NagB/RpiA/CoA transferase-like"/>
    <property type="match status" value="1"/>
</dbReference>
<dbReference type="PANTHER" id="PTHR30363:SF4">
    <property type="entry name" value="GLYCEROL-3-PHOSPHATE REGULON REPRESSOR"/>
    <property type="match status" value="1"/>
</dbReference>
<proteinExistence type="predicted"/>
<evidence type="ECO:0000256" key="4">
    <source>
        <dbReference type="ARBA" id="ARBA00023125"/>
    </source>
</evidence>
<dbReference type="PANTHER" id="PTHR30363">
    <property type="entry name" value="HTH-TYPE TRANSCRIPTIONAL REGULATOR SRLR-RELATED"/>
    <property type="match status" value="1"/>
</dbReference>
<dbReference type="AlphaFoldDB" id="A0A840NFT4"/>
<organism evidence="8 9">
    <name type="scientific">Saccharopolyspora gloriosae</name>
    <dbReference type="NCBI Taxonomy" id="455344"/>
    <lineage>
        <taxon>Bacteria</taxon>
        <taxon>Bacillati</taxon>
        <taxon>Actinomycetota</taxon>
        <taxon>Actinomycetes</taxon>
        <taxon>Pseudonocardiales</taxon>
        <taxon>Pseudonocardiaceae</taxon>
        <taxon>Saccharopolyspora</taxon>
    </lineage>
</organism>
<name>A0A840NFT4_9PSEU</name>
<dbReference type="Gene3D" id="1.10.10.10">
    <property type="entry name" value="Winged helix-like DNA-binding domain superfamily/Winged helix DNA-binding domain"/>
    <property type="match status" value="1"/>
</dbReference>
<keyword evidence="5" id="KW-0804">Transcription</keyword>
<evidence type="ECO:0000256" key="1">
    <source>
        <dbReference type="ARBA" id="ARBA00021390"/>
    </source>
</evidence>
<dbReference type="EMBL" id="JACHIV010000001">
    <property type="protein sequence ID" value="MBB5068945.1"/>
    <property type="molecule type" value="Genomic_DNA"/>
</dbReference>
<dbReference type="InterPro" id="IPR037171">
    <property type="entry name" value="NagB/RpiA_transferase-like"/>
</dbReference>
<evidence type="ECO:0000259" key="7">
    <source>
        <dbReference type="PROSITE" id="PS51000"/>
    </source>
</evidence>
<dbReference type="Proteomes" id="UP000580474">
    <property type="component" value="Unassembled WGS sequence"/>
</dbReference>
<dbReference type="InterPro" id="IPR018356">
    <property type="entry name" value="Tscrpt_reg_HTH_DeoR_CS"/>
</dbReference>
<dbReference type="InterPro" id="IPR014036">
    <property type="entry name" value="DeoR-like_C"/>
</dbReference>
<protein>
    <recommendedName>
        <fullName evidence="1">Lactose phosphotransferase system repressor</fullName>
    </recommendedName>
</protein>
<comment type="caution">
    <text evidence="8">The sequence shown here is derived from an EMBL/GenBank/DDBJ whole genome shotgun (WGS) entry which is preliminary data.</text>
</comment>
<keyword evidence="3" id="KW-0805">Transcription regulation</keyword>
<dbReference type="InterPro" id="IPR036388">
    <property type="entry name" value="WH-like_DNA-bd_sf"/>
</dbReference>
<evidence type="ECO:0000256" key="6">
    <source>
        <dbReference type="ARBA" id="ARBA00024937"/>
    </source>
</evidence>
<evidence type="ECO:0000313" key="9">
    <source>
        <dbReference type="Proteomes" id="UP000580474"/>
    </source>
</evidence>
<dbReference type="PROSITE" id="PS51000">
    <property type="entry name" value="HTH_DEOR_2"/>
    <property type="match status" value="1"/>
</dbReference>
<sequence length="265" mass="29310">MSSRKSRAEVEQRRQAVLRHVGKGGEVRIDDLAARLGVSLMTMHRDLDDLHERKLLHKRRAVAIALSTVDIESSLQFRENMHREAKAAIGEELRHHVAPGSTVLLDCGSTLFPLARLLGQTEDTHVITNSLRVAYLLSESSTQVTLLGDRFYPEFESCAGPEVVRQLERFHVDVAFLTATCVHEGRLSHPMREYAENKEAFVHSARRAVLAVDHSKFGRSATYAHGDVSGYDTLITDDAAPPGETAVAQSLGVKVHAVAQTWDDA</sequence>
<dbReference type="Gene3D" id="3.40.50.1360">
    <property type="match status" value="1"/>
</dbReference>
<dbReference type="SUPFAM" id="SSF46785">
    <property type="entry name" value="Winged helix' DNA-binding domain"/>
    <property type="match status" value="1"/>
</dbReference>
<accession>A0A840NFT4</accession>
<evidence type="ECO:0000256" key="5">
    <source>
        <dbReference type="ARBA" id="ARBA00023163"/>
    </source>
</evidence>
<comment type="function">
    <text evidence="6">Repressor of the lactose catabolism operon. Galactose-6-phosphate is the inducer.</text>
</comment>
<dbReference type="InterPro" id="IPR001034">
    <property type="entry name" value="DeoR_HTH"/>
</dbReference>
<gene>
    <name evidence="8" type="ORF">BJ969_002033</name>
</gene>
<keyword evidence="2" id="KW-0678">Repressor</keyword>
<evidence type="ECO:0000256" key="3">
    <source>
        <dbReference type="ARBA" id="ARBA00023015"/>
    </source>
</evidence>
<dbReference type="Pfam" id="PF08220">
    <property type="entry name" value="HTH_DeoR"/>
    <property type="match status" value="1"/>
</dbReference>
<dbReference type="Pfam" id="PF00455">
    <property type="entry name" value="DeoRC"/>
    <property type="match status" value="1"/>
</dbReference>
<keyword evidence="4" id="KW-0238">DNA-binding</keyword>
<evidence type="ECO:0000256" key="2">
    <source>
        <dbReference type="ARBA" id="ARBA00022491"/>
    </source>
</evidence>
<dbReference type="SMART" id="SM01134">
    <property type="entry name" value="DeoRC"/>
    <property type="match status" value="1"/>
</dbReference>
<evidence type="ECO:0000313" key="8">
    <source>
        <dbReference type="EMBL" id="MBB5068945.1"/>
    </source>
</evidence>
<dbReference type="GO" id="GO:0003700">
    <property type="term" value="F:DNA-binding transcription factor activity"/>
    <property type="evidence" value="ECO:0007669"/>
    <property type="project" value="InterPro"/>
</dbReference>
<reference evidence="8 9" key="1">
    <citation type="submission" date="2020-08" db="EMBL/GenBank/DDBJ databases">
        <title>Sequencing the genomes of 1000 actinobacteria strains.</title>
        <authorList>
            <person name="Klenk H.-P."/>
        </authorList>
    </citation>
    <scope>NUCLEOTIDE SEQUENCE [LARGE SCALE GENOMIC DNA]</scope>
    <source>
        <strain evidence="8 9">DSM 45582</strain>
    </source>
</reference>
<dbReference type="SMART" id="SM00420">
    <property type="entry name" value="HTH_DEOR"/>
    <property type="match status" value="1"/>
</dbReference>
<dbReference type="RefSeq" id="WP_184478703.1">
    <property type="nucleotide sequence ID" value="NZ_JACHIV010000001.1"/>
</dbReference>
<feature type="domain" description="HTH deoR-type" evidence="7">
    <location>
        <begin position="10"/>
        <end position="65"/>
    </location>
</feature>
<dbReference type="GO" id="GO:0003677">
    <property type="term" value="F:DNA binding"/>
    <property type="evidence" value="ECO:0007669"/>
    <property type="project" value="UniProtKB-KW"/>
</dbReference>
<dbReference type="PROSITE" id="PS00894">
    <property type="entry name" value="HTH_DEOR_1"/>
    <property type="match status" value="1"/>
</dbReference>
<dbReference type="InterPro" id="IPR036390">
    <property type="entry name" value="WH_DNA-bd_sf"/>
</dbReference>